<evidence type="ECO:0000313" key="2">
    <source>
        <dbReference type="Proteomes" id="UP000234681"/>
    </source>
</evidence>
<proteinExistence type="predicted"/>
<evidence type="ECO:0000313" key="1">
    <source>
        <dbReference type="EMBL" id="EDM03179.1"/>
    </source>
</evidence>
<organism evidence="1 2">
    <name type="scientific">Rattus norvegicus</name>
    <name type="common">Rat</name>
    <dbReference type="NCBI Taxonomy" id="10116"/>
    <lineage>
        <taxon>Eukaryota</taxon>
        <taxon>Metazoa</taxon>
        <taxon>Chordata</taxon>
        <taxon>Craniata</taxon>
        <taxon>Vertebrata</taxon>
        <taxon>Euteleostomi</taxon>
        <taxon>Mammalia</taxon>
        <taxon>Eutheria</taxon>
        <taxon>Euarchontoglires</taxon>
        <taxon>Glires</taxon>
        <taxon>Rodentia</taxon>
        <taxon>Myomorpha</taxon>
        <taxon>Muroidea</taxon>
        <taxon>Muridae</taxon>
        <taxon>Murinae</taxon>
        <taxon>Rattus</taxon>
    </lineage>
</organism>
<dbReference type="Proteomes" id="UP000234681">
    <property type="component" value="Chromosome 6"/>
</dbReference>
<reference evidence="2" key="1">
    <citation type="submission" date="2005-09" db="EMBL/GenBank/DDBJ databases">
        <authorList>
            <person name="Mural R.J."/>
            <person name="Li P.W."/>
            <person name="Adams M.D."/>
            <person name="Amanatides P.G."/>
            <person name="Baden-Tillson H."/>
            <person name="Barnstead M."/>
            <person name="Chin S.H."/>
            <person name="Dew I."/>
            <person name="Evans C.A."/>
            <person name="Ferriera S."/>
            <person name="Flanigan M."/>
            <person name="Fosler C."/>
            <person name="Glodek A."/>
            <person name="Gu Z."/>
            <person name="Holt R.A."/>
            <person name="Jennings D."/>
            <person name="Kraft C.L."/>
            <person name="Lu F."/>
            <person name="Nguyen T."/>
            <person name="Nusskern D.R."/>
            <person name="Pfannkoch C.M."/>
            <person name="Sitter C."/>
            <person name="Sutton G.G."/>
            <person name="Venter J.C."/>
            <person name="Wang Z."/>
            <person name="Woodage T."/>
            <person name="Zheng X.H."/>
            <person name="Zhong F."/>
        </authorList>
    </citation>
    <scope>NUCLEOTIDE SEQUENCE [LARGE SCALE GENOMIC DNA]</scope>
    <source>
        <strain>BN</strain>
        <strain evidence="2">Sprague-Dawley</strain>
    </source>
</reference>
<gene>
    <name evidence="1" type="ORF">rCG_61358</name>
</gene>
<accession>A6HAX2</accession>
<sequence>MKANTIVRAPDIERPGLDNQELPVLAQYPQVL</sequence>
<name>A6HAX2_RAT</name>
<dbReference type="AlphaFoldDB" id="A6HAX2"/>
<protein>
    <submittedName>
        <fullName evidence="1">RCG61358, isoform CRA_d</fullName>
    </submittedName>
</protein>
<dbReference type="EMBL" id="CH473947">
    <property type="protein sequence ID" value="EDM03179.1"/>
    <property type="molecule type" value="Genomic_DNA"/>
</dbReference>